<dbReference type="Proteomes" id="UP001212741">
    <property type="component" value="Unassembled WGS sequence"/>
</dbReference>
<evidence type="ECO:0000313" key="2">
    <source>
        <dbReference type="Proteomes" id="UP001212741"/>
    </source>
</evidence>
<protein>
    <submittedName>
        <fullName evidence="1">Uncharacterized protein</fullName>
    </submittedName>
</protein>
<accession>A0AAW6AMI4</accession>
<sequence length="59" mass="6517">SMMGRVSNEAVTAVGLFWCQPFSTRTHLLKATTFPIDVITESKRVHQPPKMPKNVAFGG</sequence>
<organism evidence="1 2">
    <name type="scientific">Collinsella aerofaciens</name>
    <dbReference type="NCBI Taxonomy" id="74426"/>
    <lineage>
        <taxon>Bacteria</taxon>
        <taxon>Bacillati</taxon>
        <taxon>Actinomycetota</taxon>
        <taxon>Coriobacteriia</taxon>
        <taxon>Coriobacteriales</taxon>
        <taxon>Coriobacteriaceae</taxon>
        <taxon>Collinsella</taxon>
    </lineage>
</organism>
<feature type="non-terminal residue" evidence="1">
    <location>
        <position position="1"/>
    </location>
</feature>
<comment type="caution">
    <text evidence="1">The sequence shown here is derived from an EMBL/GenBank/DDBJ whole genome shotgun (WGS) entry which is preliminary data.</text>
</comment>
<name>A0AAW6AMI4_9ACTN</name>
<reference evidence="1" key="1">
    <citation type="submission" date="2023-01" db="EMBL/GenBank/DDBJ databases">
        <title>Human gut microbiome strain richness.</title>
        <authorList>
            <person name="Chen-Liaw A."/>
        </authorList>
    </citation>
    <scope>NUCLEOTIDE SEQUENCE</scope>
    <source>
        <strain evidence="1">D54st1_D6_D54t1_190329</strain>
    </source>
</reference>
<gene>
    <name evidence="1" type="ORF">PMW86_09355</name>
</gene>
<dbReference type="AlphaFoldDB" id="A0AAW6AMI4"/>
<dbReference type="RefSeq" id="WP_271756073.1">
    <property type="nucleotide sequence ID" value="NZ_JAQLEC010000052.1"/>
</dbReference>
<dbReference type="EMBL" id="JAQLEC010000052">
    <property type="protein sequence ID" value="MDB1839794.1"/>
    <property type="molecule type" value="Genomic_DNA"/>
</dbReference>
<proteinExistence type="predicted"/>
<evidence type="ECO:0000313" key="1">
    <source>
        <dbReference type="EMBL" id="MDB1839794.1"/>
    </source>
</evidence>